<proteinExistence type="predicted"/>
<feature type="compositionally biased region" description="Basic residues" evidence="1">
    <location>
        <begin position="369"/>
        <end position="378"/>
    </location>
</feature>
<feature type="compositionally biased region" description="Low complexity" evidence="1">
    <location>
        <begin position="1"/>
        <end position="21"/>
    </location>
</feature>
<feature type="compositionally biased region" description="Basic and acidic residues" evidence="1">
    <location>
        <begin position="386"/>
        <end position="435"/>
    </location>
</feature>
<feature type="region of interest" description="Disordered" evidence="1">
    <location>
        <begin position="102"/>
        <end position="124"/>
    </location>
</feature>
<feature type="compositionally biased region" description="Low complexity" evidence="1">
    <location>
        <begin position="455"/>
        <end position="506"/>
    </location>
</feature>
<feature type="compositionally biased region" description="Basic and acidic residues" evidence="1">
    <location>
        <begin position="320"/>
        <end position="335"/>
    </location>
</feature>
<feature type="compositionally biased region" description="Basic and acidic residues" evidence="1">
    <location>
        <begin position="283"/>
        <end position="294"/>
    </location>
</feature>
<accession>A0A166PHZ6</accession>
<evidence type="ECO:0000313" key="3">
    <source>
        <dbReference type="Proteomes" id="UP000076532"/>
    </source>
</evidence>
<feature type="compositionally biased region" description="Polar residues" evidence="1">
    <location>
        <begin position="264"/>
        <end position="280"/>
    </location>
</feature>
<feature type="region of interest" description="Disordered" evidence="1">
    <location>
        <begin position="576"/>
        <end position="605"/>
    </location>
</feature>
<dbReference type="STRING" id="436010.A0A166PHZ6"/>
<name>A0A166PHZ6_9AGAM</name>
<protein>
    <submittedName>
        <fullName evidence="2">Uncharacterized protein</fullName>
    </submittedName>
</protein>
<feature type="compositionally biased region" description="Pro residues" evidence="1">
    <location>
        <begin position="25"/>
        <end position="58"/>
    </location>
</feature>
<reference evidence="2 3" key="1">
    <citation type="journal article" date="2016" name="Mol. Biol. Evol.">
        <title>Comparative Genomics of Early-Diverging Mushroom-Forming Fungi Provides Insights into the Origins of Lignocellulose Decay Capabilities.</title>
        <authorList>
            <person name="Nagy L.G."/>
            <person name="Riley R."/>
            <person name="Tritt A."/>
            <person name="Adam C."/>
            <person name="Daum C."/>
            <person name="Floudas D."/>
            <person name="Sun H."/>
            <person name="Yadav J.S."/>
            <person name="Pangilinan J."/>
            <person name="Larsson K.H."/>
            <person name="Matsuura K."/>
            <person name="Barry K."/>
            <person name="Labutti K."/>
            <person name="Kuo R."/>
            <person name="Ohm R.A."/>
            <person name="Bhattacharya S.S."/>
            <person name="Shirouzu T."/>
            <person name="Yoshinaga Y."/>
            <person name="Martin F.M."/>
            <person name="Grigoriev I.V."/>
            <person name="Hibbett D.S."/>
        </authorList>
    </citation>
    <scope>NUCLEOTIDE SEQUENCE [LARGE SCALE GENOMIC DNA]</scope>
    <source>
        <strain evidence="2 3">CBS 109695</strain>
    </source>
</reference>
<gene>
    <name evidence="2" type="ORF">FIBSPDRAFT_949594</name>
</gene>
<dbReference type="EMBL" id="KV417516">
    <property type="protein sequence ID" value="KZP26115.1"/>
    <property type="molecule type" value="Genomic_DNA"/>
</dbReference>
<dbReference type="Proteomes" id="UP000076532">
    <property type="component" value="Unassembled WGS sequence"/>
</dbReference>
<feature type="region of interest" description="Disordered" evidence="1">
    <location>
        <begin position="227"/>
        <end position="506"/>
    </location>
</feature>
<keyword evidence="3" id="KW-1185">Reference proteome</keyword>
<dbReference type="AlphaFoldDB" id="A0A166PHZ6"/>
<feature type="compositionally biased region" description="Gly residues" evidence="1">
    <location>
        <begin position="592"/>
        <end position="604"/>
    </location>
</feature>
<feature type="compositionally biased region" description="Low complexity" evidence="1">
    <location>
        <begin position="108"/>
        <end position="123"/>
    </location>
</feature>
<evidence type="ECO:0000256" key="1">
    <source>
        <dbReference type="SAM" id="MobiDB-lite"/>
    </source>
</evidence>
<evidence type="ECO:0000313" key="2">
    <source>
        <dbReference type="EMBL" id="KZP26115.1"/>
    </source>
</evidence>
<sequence>MSRSPPSSSTPATVSQPQPQVLSPMPAPRSPPHSLPQQPQPQPSPQQPPPAQHQPHPAPTHSNSQLAKLLSDSYREIDVLRRELHDAARRAERAEKILAAVSPSLALSPNANADPSANPNANATLPDATVRTIMDFEKRATDAEEARDKAEAGKRAIADHWAGFLARRLDREREDRDDTGAMARVVEQGGGVLVPLSALGYSNSFSVLGAREGTAFPTLNTPLHYGREMPPPALARYGSSSTGAATPRGRDPRPHTAATWPIPSHSSHNSFALSPQTQNLAGRGERVDRGERESVTGMRRPRAGSMDESGAYLGPPPKRARNDRGFDSYPSRDRLPPQPTQPTHPAPGQGHVRGHSYTQPPPQYAQSHHIAHGHRARSFSRSVSPNDRERERDSDMRDTRDRDPRGGRERERERDRRDDRDRERERERGSPHSDDIEGLLLDAATDRSPAHHHQSQSQSQAAHHASSRNQQHQQQQSQSQSQSQNQNQNQGQAQHHHQQGQGQHHQGIILSAPPAGATASAAAASVGPLAQPGLVTTYQTHIFAPPVTGAPTKKASLPLPGAHAHAAHGAMPLSSANANAGNSPGQPAAAVGRGGGGRGAGGRGVPAAECRGAADMQAVWAAGPVQGRQVR</sequence>
<feature type="compositionally biased region" description="Pro residues" evidence="1">
    <location>
        <begin position="336"/>
        <end position="345"/>
    </location>
</feature>
<feature type="region of interest" description="Disordered" evidence="1">
    <location>
        <begin position="1"/>
        <end position="70"/>
    </location>
</feature>
<organism evidence="2 3">
    <name type="scientific">Athelia psychrophila</name>
    <dbReference type="NCBI Taxonomy" id="1759441"/>
    <lineage>
        <taxon>Eukaryota</taxon>
        <taxon>Fungi</taxon>
        <taxon>Dikarya</taxon>
        <taxon>Basidiomycota</taxon>
        <taxon>Agaricomycotina</taxon>
        <taxon>Agaricomycetes</taxon>
        <taxon>Agaricomycetidae</taxon>
        <taxon>Atheliales</taxon>
        <taxon>Atheliaceae</taxon>
        <taxon>Athelia</taxon>
    </lineage>
</organism>
<dbReference type="OrthoDB" id="2162994at2759"/>